<dbReference type="GO" id="GO:0034464">
    <property type="term" value="C:BBSome"/>
    <property type="evidence" value="ECO:0007669"/>
    <property type="project" value="InterPro"/>
</dbReference>
<dbReference type="InterPro" id="IPR013517">
    <property type="entry name" value="FG-GAP"/>
</dbReference>
<evidence type="ECO:0000256" key="1">
    <source>
        <dbReference type="ARBA" id="ARBA00022729"/>
    </source>
</evidence>
<dbReference type="InterPro" id="IPR015943">
    <property type="entry name" value="WD40/YVTN_repeat-like_dom_sf"/>
</dbReference>
<dbReference type="GO" id="GO:0036064">
    <property type="term" value="C:ciliary basal body"/>
    <property type="evidence" value="ECO:0007669"/>
    <property type="project" value="TreeGrafter"/>
</dbReference>
<dbReference type="GO" id="GO:0031514">
    <property type="term" value="C:motile cilium"/>
    <property type="evidence" value="ECO:0007669"/>
    <property type="project" value="TreeGrafter"/>
</dbReference>
<accession>A0A3B0VD32</accession>
<protein>
    <recommendedName>
        <fullName evidence="3">VCBS repeat-containing protein</fullName>
    </recommendedName>
</protein>
<reference evidence="2" key="1">
    <citation type="submission" date="2018-06" db="EMBL/GenBank/DDBJ databases">
        <authorList>
            <person name="Zhirakovskaya E."/>
        </authorList>
    </citation>
    <scope>NUCLEOTIDE SEQUENCE</scope>
</reference>
<feature type="non-terminal residue" evidence="2">
    <location>
        <position position="1"/>
    </location>
</feature>
<organism evidence="2">
    <name type="scientific">hydrothermal vent metagenome</name>
    <dbReference type="NCBI Taxonomy" id="652676"/>
    <lineage>
        <taxon>unclassified sequences</taxon>
        <taxon>metagenomes</taxon>
        <taxon>ecological metagenomes</taxon>
    </lineage>
</organism>
<evidence type="ECO:0000313" key="2">
    <source>
        <dbReference type="EMBL" id="VAW29734.1"/>
    </source>
</evidence>
<dbReference type="PANTHER" id="PTHR32465">
    <property type="entry name" value="BARDET-BIEDL SYNDROME 2 PROTEIN"/>
    <property type="match status" value="1"/>
</dbReference>
<dbReference type="SUPFAM" id="SSF69318">
    <property type="entry name" value="Integrin alpha N-terminal domain"/>
    <property type="match status" value="1"/>
</dbReference>
<dbReference type="GO" id="GO:0016020">
    <property type="term" value="C:membrane"/>
    <property type="evidence" value="ECO:0007669"/>
    <property type="project" value="TreeGrafter"/>
</dbReference>
<dbReference type="Pfam" id="PF13517">
    <property type="entry name" value="FG-GAP_3"/>
    <property type="match status" value="1"/>
</dbReference>
<dbReference type="AlphaFoldDB" id="A0A3B0VD32"/>
<dbReference type="Gene3D" id="2.130.10.10">
    <property type="entry name" value="YVTN repeat-like/Quinoprotein amine dehydrogenase"/>
    <property type="match status" value="1"/>
</dbReference>
<proteinExistence type="predicted"/>
<dbReference type="InterPro" id="IPR011047">
    <property type="entry name" value="Quinoprotein_ADH-like_sf"/>
</dbReference>
<gene>
    <name evidence="2" type="ORF">MNBD_CHLOROFLEXI01-1012</name>
</gene>
<keyword evidence="1" id="KW-0732">Signal</keyword>
<dbReference type="GO" id="GO:1905515">
    <property type="term" value="P:non-motile cilium assembly"/>
    <property type="evidence" value="ECO:0007669"/>
    <property type="project" value="InterPro"/>
</dbReference>
<feature type="non-terminal residue" evidence="2">
    <location>
        <position position="836"/>
    </location>
</feature>
<dbReference type="PANTHER" id="PTHR32465:SF0">
    <property type="entry name" value="BARDET-BIEDL SYNDROME 2 PROTEIN"/>
    <property type="match status" value="1"/>
</dbReference>
<name>A0A3B0VD32_9ZZZZ</name>
<dbReference type="InterPro" id="IPR016616">
    <property type="entry name" value="Bardet-Biedl_syndrome_2_prot"/>
</dbReference>
<evidence type="ECO:0008006" key="3">
    <source>
        <dbReference type="Google" id="ProtNLM"/>
    </source>
</evidence>
<dbReference type="InterPro" id="IPR028994">
    <property type="entry name" value="Integrin_alpha_N"/>
</dbReference>
<dbReference type="EMBL" id="UOEU01000001">
    <property type="protein sequence ID" value="VAW29734.1"/>
    <property type="molecule type" value="Genomic_DNA"/>
</dbReference>
<dbReference type="SUPFAM" id="SSF50998">
    <property type="entry name" value="Quinoprotein alcohol dehydrogenase-like"/>
    <property type="match status" value="1"/>
</dbReference>
<sequence>EIVLAADQTLTLLTAEGEAIWSVPLTTVTLPQSLSAFSSVAASKEWVAQYNVQVRQIEPFDYDGDGRYEILLLFSNSTLQLFDQNGKIIWTDNRNSSPTLDIQAFIQVADFNQDGQEEVALGFFNPRLRFSQLRLINGNKEDIWQQPQPISNRISAITIVPFAQTGELYLAVGSEGGQIHLLNYDRQRVWWPRTLNKPITALVTATLDGQQLLMAGTEAGVVVAYRPNGSRLWTRRLVAEANRPVISLSTAEPAVGENAPLLAVTLGPEKNSSRVNDVLLLGSSNRTLATYDSVDANGLSRLLDINEDGRYELLVTRFARVELLGLGVGTSEIALEWSYSLDSEPGAILVVDFDRDGEDELVIGAKDGRLHYLNQQNNVDWLVSPGGTITHLALLKRGQQQRIVVIRSSIIIGPDNQEQQQSWIDVRDTSGEQLWEEPIDAQITSLLIQDINERGDPEIIVGTQTGDIIAFTSEQTELWRESIAPENEVGNAVTQLLLIKNTQTEQPLLIASAANKLYAVPIRTLFRPPLIAVYEAPIASVFRLDQPGKELATRLLVLTDGIATGLTWRGIQMPAWPIALEGNPTISIPANDLIEEAFEESTAESFLIATDQAELIRLHIEDSKPNRLWRLIGPNGITSLSWGNLTGDALPEIVVGNSEGQVSLYDYQTELIDKISLSSGVFKMVIMHRADQQNGDLVVLTENGVVQQFRAKENRPPLLTNPQANGQYSFGVTVTDVEGDEVTLRLEIFNPANGRWESQGTEIVANGNDRRFWSVPNPPITDKTVLYRFYYDDGAYDGLLPPQIQPIELVDNSLLNPTTTTLTVAGLLFAIGLFLL</sequence>